<dbReference type="PANTHER" id="PTHR32428:SF2">
    <property type="entry name" value="TARGET OF RAPAMYCIN COMPLEX 2 SUBUNIT BIT61-RELATED"/>
    <property type="match status" value="1"/>
</dbReference>
<dbReference type="GO" id="GO:0031932">
    <property type="term" value="C:TORC2 complex"/>
    <property type="evidence" value="ECO:0007669"/>
    <property type="project" value="TreeGrafter"/>
</dbReference>
<accession>A0A8S3YTM1</accession>
<dbReference type="OrthoDB" id="2290221at2759"/>
<sequence>MDRNGPSSTDRNGPSSMDRNGPSSMDRNGPSSMDRNGPSSTDRNGPSSMDRNGPSSTDRNGPSSMDRNGPSSIDRRDILKKKKKTINYLASVELDSWAARGSRRGSALPPFCTSLVPTEASSRTEILQAVSSAIIHLFQRKPLKENQLGLLQEHVRFLIGSEAGGLVHEYYKDQLLRKGMIILREKIKNEQGLELLKQLNETWQYFFKEILPALQAILYPLAGLLGKDETVRSLSLLAFRNIVVLKVSLKEALDCVEKHLYPSNIQQMLLVLQSIQDNVFLSENQFILEKLVARVVCPYLGQRGIYEGSPNPVIRVKLKPIPIPLLVLPDSQQPEHRLDYQKSSLSVSPWRGIHDNNNSVTKLKPVLEHVYDGGRRHSIIS</sequence>
<dbReference type="PANTHER" id="PTHR32428">
    <property type="entry name" value="TARGET OF RAPAMYCIN COMPLEX 2 SUBUNIT BIT61-RELATED"/>
    <property type="match status" value="1"/>
</dbReference>
<evidence type="ECO:0000256" key="2">
    <source>
        <dbReference type="SAM" id="MobiDB-lite"/>
    </source>
</evidence>
<feature type="compositionally biased region" description="Polar residues" evidence="2">
    <location>
        <begin position="1"/>
        <end position="71"/>
    </location>
</feature>
<dbReference type="Pfam" id="PF08539">
    <property type="entry name" value="HbrB"/>
    <property type="match status" value="1"/>
</dbReference>
<evidence type="ECO:0008006" key="5">
    <source>
        <dbReference type="Google" id="ProtNLM"/>
    </source>
</evidence>
<feature type="region of interest" description="Disordered" evidence="2">
    <location>
        <begin position="1"/>
        <end position="77"/>
    </location>
</feature>
<gene>
    <name evidence="3" type="ORF">CUNI_LOCUS5881</name>
</gene>
<proteinExistence type="inferred from homology"/>
<dbReference type="InterPro" id="IPR013745">
    <property type="entry name" value="Bit61/PRR5"/>
</dbReference>
<comment type="similarity">
    <text evidence="1">Belongs to the PROTOR family.</text>
</comment>
<comment type="caution">
    <text evidence="3">The sequence shown here is derived from an EMBL/GenBank/DDBJ whole genome shotgun (WGS) entry which is preliminary data.</text>
</comment>
<reference evidence="3" key="1">
    <citation type="submission" date="2021-04" db="EMBL/GenBank/DDBJ databases">
        <authorList>
            <consortium name="Molecular Ecology Group"/>
        </authorList>
    </citation>
    <scope>NUCLEOTIDE SEQUENCE</scope>
</reference>
<dbReference type="GO" id="GO:0038203">
    <property type="term" value="P:TORC2 signaling"/>
    <property type="evidence" value="ECO:0007669"/>
    <property type="project" value="TreeGrafter"/>
</dbReference>
<keyword evidence="4" id="KW-1185">Reference proteome</keyword>
<dbReference type="Proteomes" id="UP000678393">
    <property type="component" value="Unassembled WGS sequence"/>
</dbReference>
<dbReference type="AlphaFoldDB" id="A0A8S3YTM1"/>
<protein>
    <recommendedName>
        <fullName evidence="5">Proline-rich protein 5</fullName>
    </recommendedName>
</protein>
<name>A0A8S3YTM1_9EUPU</name>
<evidence type="ECO:0000256" key="1">
    <source>
        <dbReference type="ARBA" id="ARBA00010453"/>
    </source>
</evidence>
<evidence type="ECO:0000313" key="3">
    <source>
        <dbReference type="EMBL" id="CAG5120323.1"/>
    </source>
</evidence>
<organism evidence="3 4">
    <name type="scientific">Candidula unifasciata</name>
    <dbReference type="NCBI Taxonomy" id="100452"/>
    <lineage>
        <taxon>Eukaryota</taxon>
        <taxon>Metazoa</taxon>
        <taxon>Spiralia</taxon>
        <taxon>Lophotrochozoa</taxon>
        <taxon>Mollusca</taxon>
        <taxon>Gastropoda</taxon>
        <taxon>Heterobranchia</taxon>
        <taxon>Euthyneura</taxon>
        <taxon>Panpulmonata</taxon>
        <taxon>Eupulmonata</taxon>
        <taxon>Stylommatophora</taxon>
        <taxon>Helicina</taxon>
        <taxon>Helicoidea</taxon>
        <taxon>Geomitridae</taxon>
        <taxon>Candidula</taxon>
    </lineage>
</organism>
<evidence type="ECO:0000313" key="4">
    <source>
        <dbReference type="Proteomes" id="UP000678393"/>
    </source>
</evidence>
<dbReference type="EMBL" id="CAJHNH020000879">
    <property type="protein sequence ID" value="CAG5120323.1"/>
    <property type="molecule type" value="Genomic_DNA"/>
</dbReference>